<organism evidence="1 2">
    <name type="scientific">Yarrowia lipolytica</name>
    <name type="common">Candida lipolytica</name>
    <dbReference type="NCBI Taxonomy" id="4952"/>
    <lineage>
        <taxon>Eukaryota</taxon>
        <taxon>Fungi</taxon>
        <taxon>Dikarya</taxon>
        <taxon>Ascomycota</taxon>
        <taxon>Saccharomycotina</taxon>
        <taxon>Dipodascomycetes</taxon>
        <taxon>Dipodascales</taxon>
        <taxon>Dipodascales incertae sedis</taxon>
        <taxon>Yarrowia</taxon>
    </lineage>
</organism>
<accession>A0A1D8NHI4</accession>
<evidence type="ECO:0000313" key="1">
    <source>
        <dbReference type="EMBL" id="AOW05091.1"/>
    </source>
</evidence>
<dbReference type="Proteomes" id="UP000182444">
    <property type="component" value="Chromosome 1E"/>
</dbReference>
<proteinExistence type="predicted"/>
<dbReference type="GeneID" id="94583537"/>
<protein>
    <submittedName>
        <fullName evidence="1">Uncharacterized protein</fullName>
    </submittedName>
</protein>
<gene>
    <name evidence="1" type="ORF">YALI1_E09269g</name>
</gene>
<name>A0A1D8NHI4_YARLL</name>
<sequence length="150" mass="17215">MARDGTFFIYRRTYLSTIATSTYSTYGTFVNQLRHSSASLTPRDHYTGNNSERQRLKQTFHPEPSISRSLPLGSVQCRFHSQNIVDTPDSLACNHYVNVLGCRVEATMYSYHVRSGRIVRDRRQNTEGSGMLSVQHWLLGARVCMYWKAS</sequence>
<dbReference type="EMBL" id="CP017557">
    <property type="protein sequence ID" value="AOW05091.1"/>
    <property type="molecule type" value="Genomic_DNA"/>
</dbReference>
<dbReference type="RefSeq" id="XP_068139027.1">
    <property type="nucleotide sequence ID" value="XM_068282926.1"/>
</dbReference>
<reference evidence="1 2" key="1">
    <citation type="journal article" date="2016" name="PLoS ONE">
        <title>Sequence Assembly of Yarrowia lipolytica Strain W29/CLIB89 Shows Transposable Element Diversity.</title>
        <authorList>
            <person name="Magnan C."/>
            <person name="Yu J."/>
            <person name="Chang I."/>
            <person name="Jahn E."/>
            <person name="Kanomata Y."/>
            <person name="Wu J."/>
            <person name="Zeller M."/>
            <person name="Oakes M."/>
            <person name="Baldi P."/>
            <person name="Sandmeyer S."/>
        </authorList>
    </citation>
    <scope>NUCLEOTIDE SEQUENCE [LARGE SCALE GENOMIC DNA]</scope>
    <source>
        <strain evidence="2">CLIB89(W29)</strain>
    </source>
</reference>
<evidence type="ECO:0000313" key="2">
    <source>
        <dbReference type="Proteomes" id="UP000182444"/>
    </source>
</evidence>
<dbReference type="AlphaFoldDB" id="A0A1D8NHI4"/>
<dbReference type="VEuPathDB" id="FungiDB:YALI1_E09269g"/>